<protein>
    <recommendedName>
        <fullName evidence="3">Glycosyltransferase</fullName>
    </recommendedName>
</protein>
<reference evidence="1 2" key="1">
    <citation type="submission" date="2021-03" db="EMBL/GenBank/DDBJ databases">
        <title>Microbacterium pauli sp. nov., isolated from microfiltered milk.</title>
        <authorList>
            <person name="Bellassi P."/>
            <person name="Fontana A."/>
            <person name="Callegari M.L."/>
            <person name="Lorenzo M."/>
            <person name="Cappa F."/>
        </authorList>
    </citation>
    <scope>NUCLEOTIDE SEQUENCE [LARGE SCALE GENOMIC DNA]</scope>
    <source>
        <strain evidence="1 2">DSM 18909</strain>
    </source>
</reference>
<evidence type="ECO:0008006" key="3">
    <source>
        <dbReference type="Google" id="ProtNLM"/>
    </source>
</evidence>
<organism evidence="1 2">
    <name type="scientific">Microbacterium flavum</name>
    <dbReference type="NCBI Taxonomy" id="415216"/>
    <lineage>
        <taxon>Bacteria</taxon>
        <taxon>Bacillati</taxon>
        <taxon>Actinomycetota</taxon>
        <taxon>Actinomycetes</taxon>
        <taxon>Micrococcales</taxon>
        <taxon>Microbacteriaceae</taxon>
        <taxon>Microbacterium</taxon>
    </lineage>
</organism>
<gene>
    <name evidence="1" type="ORF">J0P97_05895</name>
</gene>
<keyword evidence="2" id="KW-1185">Reference proteome</keyword>
<dbReference type="Proteomes" id="UP000740605">
    <property type="component" value="Unassembled WGS sequence"/>
</dbReference>
<sequence>MSAASFSSSDGAPRVTVLSRPPQHKVRYVDQLVGDDSAGAAPREVEYSFTPTLRRSDAADVVFLPHPDAVLGGGRTPAREQERHARRFVRTLRRRGIALVSLRDSHRPHHPRDVSRAMQTLDHATTTYVRVDFPGDDGDDARVVRIPLSHLRNRFAGYPRREMVAGRLVIAASEYLDAAYEATLKVFGIARLEEWTLHVVGQVPGRLVASFDRSAAAHPGRIVLRAGMLSDAARIEEITQAELVIISAPGAADSIETMMLALSLDRPVLVQQTAMSRSLATAVGPGWVRTHEGLLTAVKLENAIADLRADPPSGSPVLTAMDPNQVAASYQAAFVEAAALGHTRRRRPAKSERA</sequence>
<dbReference type="RefSeq" id="WP_215486842.1">
    <property type="nucleotide sequence ID" value="NZ_BAAAPJ010000002.1"/>
</dbReference>
<comment type="caution">
    <text evidence="1">The sequence shown here is derived from an EMBL/GenBank/DDBJ whole genome shotgun (WGS) entry which is preliminary data.</text>
</comment>
<evidence type="ECO:0000313" key="2">
    <source>
        <dbReference type="Proteomes" id="UP000740605"/>
    </source>
</evidence>
<evidence type="ECO:0000313" key="1">
    <source>
        <dbReference type="EMBL" id="MBT8797601.1"/>
    </source>
</evidence>
<dbReference type="EMBL" id="JAFLHG010000004">
    <property type="protein sequence ID" value="MBT8797601.1"/>
    <property type="molecule type" value="Genomic_DNA"/>
</dbReference>
<name>A0ABS5XUJ1_9MICO</name>
<accession>A0ABS5XUJ1</accession>
<proteinExistence type="predicted"/>